<dbReference type="EMBL" id="SGVY01000010">
    <property type="protein sequence ID" value="TFH82790.1"/>
    <property type="molecule type" value="Genomic_DNA"/>
</dbReference>
<sequence>MNKLLFSKVKDQCKDTGLSEECLKALTEAIGGSIEDDSTDEEAIGKVANQIKQVAVSTQSEAARWANNKKDPKNKKDQKKQKPANKDGEGDDDDPDGDQDPPQNTDNQVLELLKKLEKRMDQFEVDGKTKDRQKLIKEAMENHKIPAKFRDRLAKSIGDDEDIEETVKAFKQDFITEGLTSEGEQKNKTATEQQVDEAADALLKSITVE</sequence>
<dbReference type="OrthoDB" id="1049800at2"/>
<dbReference type="RefSeq" id="WP_134843071.1">
    <property type="nucleotide sequence ID" value="NZ_SGVY01000010.1"/>
</dbReference>
<protein>
    <submittedName>
        <fullName evidence="2">Uncharacterized protein</fullName>
    </submittedName>
</protein>
<comment type="caution">
    <text evidence="2">The sequence shown here is derived from an EMBL/GenBank/DDBJ whole genome shotgun (WGS) entry which is preliminary data.</text>
</comment>
<feature type="region of interest" description="Disordered" evidence="1">
    <location>
        <begin position="57"/>
        <end position="108"/>
    </location>
</feature>
<dbReference type="Proteomes" id="UP000297872">
    <property type="component" value="Unassembled WGS sequence"/>
</dbReference>
<organism evidence="2 3">
    <name type="scientific">Segatella hominis</name>
    <dbReference type="NCBI Taxonomy" id="2518605"/>
    <lineage>
        <taxon>Bacteria</taxon>
        <taxon>Pseudomonadati</taxon>
        <taxon>Bacteroidota</taxon>
        <taxon>Bacteroidia</taxon>
        <taxon>Bacteroidales</taxon>
        <taxon>Prevotellaceae</taxon>
        <taxon>Segatella</taxon>
    </lineage>
</organism>
<evidence type="ECO:0000313" key="2">
    <source>
        <dbReference type="EMBL" id="TFH82790.1"/>
    </source>
</evidence>
<proteinExistence type="predicted"/>
<evidence type="ECO:0000313" key="3">
    <source>
        <dbReference type="Proteomes" id="UP000297872"/>
    </source>
</evidence>
<feature type="compositionally biased region" description="Acidic residues" evidence="1">
    <location>
        <begin position="89"/>
        <end position="99"/>
    </location>
</feature>
<dbReference type="AlphaFoldDB" id="A0A4Y8VQM1"/>
<dbReference type="GeneID" id="302994750"/>
<reference evidence="2 3" key="1">
    <citation type="submission" date="2019-02" db="EMBL/GenBank/DDBJ databases">
        <title>Draft Genome Sequence of the Prevotella sp. BCRC 81118, Isolated from Human Feces.</title>
        <authorList>
            <person name="Huang C.-H."/>
        </authorList>
    </citation>
    <scope>NUCLEOTIDE SEQUENCE [LARGE SCALE GENOMIC DNA]</scope>
    <source>
        <strain evidence="2 3">BCRC 81118</strain>
    </source>
</reference>
<keyword evidence="3" id="KW-1185">Reference proteome</keyword>
<evidence type="ECO:0000256" key="1">
    <source>
        <dbReference type="SAM" id="MobiDB-lite"/>
    </source>
</evidence>
<gene>
    <name evidence="2" type="ORF">EXN75_05495</name>
</gene>
<accession>A0A4Y8VQM1</accession>
<name>A0A4Y8VQM1_9BACT</name>